<evidence type="ECO:0000313" key="3">
    <source>
        <dbReference type="Proteomes" id="UP000284842"/>
    </source>
</evidence>
<feature type="compositionally biased region" description="Polar residues" evidence="1">
    <location>
        <begin position="285"/>
        <end position="297"/>
    </location>
</feature>
<dbReference type="GO" id="GO:0003677">
    <property type="term" value="F:DNA binding"/>
    <property type="evidence" value="ECO:0007669"/>
    <property type="project" value="TreeGrafter"/>
</dbReference>
<comment type="caution">
    <text evidence="2">The sequence shown here is derived from an EMBL/GenBank/DDBJ whole genome shotgun (WGS) entry which is preliminary data.</text>
</comment>
<feature type="region of interest" description="Disordered" evidence="1">
    <location>
        <begin position="272"/>
        <end position="299"/>
    </location>
</feature>
<dbReference type="PANTHER" id="PTHR28027:SF1">
    <property type="entry name" value="CAMP INDEPENDENT REGULATORY PROTEIN (AFU_ORTHOLOGUE AFUA_3G09640)"/>
    <property type="match status" value="1"/>
</dbReference>
<feature type="region of interest" description="Disordered" evidence="1">
    <location>
        <begin position="105"/>
        <end position="142"/>
    </location>
</feature>
<dbReference type="OrthoDB" id="5572844at2759"/>
<evidence type="ECO:0000256" key="1">
    <source>
        <dbReference type="SAM" id="MobiDB-lite"/>
    </source>
</evidence>
<dbReference type="InParanoid" id="A0A409W1Q4"/>
<proteinExistence type="predicted"/>
<protein>
    <recommendedName>
        <fullName evidence="4">cAMP-independent regulatory protein pac2</fullName>
    </recommendedName>
</protein>
<sequence>MYSPTSRQYGLVKSSAVTHPSLHIRDVHDAHIILEAVRLNMLPLLKRRLLASEREELKSGHVYVWEEAQDDGGLLRWTDGRRWSQSRMRGDYLFYEEKIETTQEERDAKAARRARRASDPNAIVPPPVRRKDRPSKPNGLTKQTYSVTVNLPGCAEPRKWHVVAYFSGEDYARLPVIDNYSYLRNIQVPSGVFFSNKILCTRTDRFTSYSDESEPHEDNYHHHSLRPIYDGPASPVYTSTPSPTAYSPILTSQNSSQFPRISLPPISALNDGKRPQLPYPMLPGYSSSNSQNYTPLSSEDRRALEKLKVVL</sequence>
<keyword evidence="3" id="KW-1185">Reference proteome</keyword>
<evidence type="ECO:0000313" key="2">
    <source>
        <dbReference type="EMBL" id="PPQ72430.1"/>
    </source>
</evidence>
<dbReference type="PANTHER" id="PTHR28027">
    <property type="entry name" value="TRANSCRIPTIONAL REGULATOR MIT1"/>
    <property type="match status" value="1"/>
</dbReference>
<dbReference type="AlphaFoldDB" id="A0A409W1Q4"/>
<name>A0A409W1Q4_9AGAR</name>
<evidence type="ECO:0008006" key="4">
    <source>
        <dbReference type="Google" id="ProtNLM"/>
    </source>
</evidence>
<dbReference type="EMBL" id="NHTK01005870">
    <property type="protein sequence ID" value="PPQ72430.1"/>
    <property type="molecule type" value="Genomic_DNA"/>
</dbReference>
<organism evidence="2 3">
    <name type="scientific">Panaeolus cyanescens</name>
    <dbReference type="NCBI Taxonomy" id="181874"/>
    <lineage>
        <taxon>Eukaryota</taxon>
        <taxon>Fungi</taxon>
        <taxon>Dikarya</taxon>
        <taxon>Basidiomycota</taxon>
        <taxon>Agaricomycotina</taxon>
        <taxon>Agaricomycetes</taxon>
        <taxon>Agaricomycetidae</taxon>
        <taxon>Agaricales</taxon>
        <taxon>Agaricineae</taxon>
        <taxon>Galeropsidaceae</taxon>
        <taxon>Panaeolus</taxon>
    </lineage>
</organism>
<reference evidence="2 3" key="1">
    <citation type="journal article" date="2018" name="Evol. Lett.">
        <title>Horizontal gene cluster transfer increased hallucinogenic mushroom diversity.</title>
        <authorList>
            <person name="Reynolds H.T."/>
            <person name="Vijayakumar V."/>
            <person name="Gluck-Thaler E."/>
            <person name="Korotkin H.B."/>
            <person name="Matheny P.B."/>
            <person name="Slot J.C."/>
        </authorList>
    </citation>
    <scope>NUCLEOTIDE SEQUENCE [LARGE SCALE GENOMIC DNA]</scope>
    <source>
        <strain evidence="2 3">2629</strain>
    </source>
</reference>
<accession>A0A409W1Q4</accession>
<dbReference type="Pfam" id="PF09729">
    <property type="entry name" value="Gti1_Pac2"/>
    <property type="match status" value="1"/>
</dbReference>
<dbReference type="InterPro" id="IPR018608">
    <property type="entry name" value="Gti1/Pac2"/>
</dbReference>
<gene>
    <name evidence="2" type="ORF">CVT24_003125</name>
</gene>
<dbReference type="Proteomes" id="UP000284842">
    <property type="component" value="Unassembled WGS sequence"/>
</dbReference>